<reference evidence="4" key="1">
    <citation type="submission" date="2017-11" db="EMBL/GenBank/DDBJ databases">
        <authorList>
            <person name="Blom J."/>
        </authorList>
    </citation>
    <scope>NUCLEOTIDE SEQUENCE [LARGE SCALE GENOMIC DNA]</scope>
</reference>
<feature type="transmembrane region" description="Helical" evidence="2">
    <location>
        <begin position="77"/>
        <end position="95"/>
    </location>
</feature>
<dbReference type="EMBL" id="LT963395">
    <property type="protein sequence ID" value="SOS15216.1"/>
    <property type="molecule type" value="Genomic_DNA"/>
</dbReference>
<feature type="region of interest" description="Disordered" evidence="1">
    <location>
        <begin position="1"/>
        <end position="22"/>
    </location>
</feature>
<evidence type="ECO:0000256" key="1">
    <source>
        <dbReference type="SAM" id="MobiDB-lite"/>
    </source>
</evidence>
<sequence length="222" mass="23451">MAPVPLPVRQKPFPATTQTTSLPTLAQSATQKLVGTRPAQANDSAVPQESWSARTITPPFSVVSSDQAHNCHRGRRVNIYWLAMVVITAVLGMVYEKSDQAEQSSQTVEISLIAHNVLVYRNALAEYAYAHKAASGTVPDNQLDLPTWYARYPRLDGVVDAGRSYAFFGSPPPGLVSEMINLTGGSLAIGTASSGSLITPTSGNVGVTLPAAVPNGAAVAYQ</sequence>
<evidence type="ECO:0000313" key="4">
    <source>
        <dbReference type="Proteomes" id="UP000239025"/>
    </source>
</evidence>
<evidence type="ECO:0000313" key="3">
    <source>
        <dbReference type="EMBL" id="SOS15216.1"/>
    </source>
</evidence>
<proteinExistence type="predicted"/>
<dbReference type="InterPro" id="IPR009987">
    <property type="entry name" value="IM_PilM"/>
</dbReference>
<dbReference type="AlphaFoldDB" id="A0A193SLM8"/>
<name>A0A193SLM8_9PSED</name>
<dbReference type="InterPro" id="IPR041884">
    <property type="entry name" value="PilM_C-ter"/>
</dbReference>
<dbReference type="InterPro" id="IPR041883">
    <property type="entry name" value="PilM_N-ter"/>
</dbReference>
<keyword evidence="2" id="KW-0472">Membrane</keyword>
<protein>
    <submittedName>
        <fullName evidence="3">Pilus assembly protein PilP</fullName>
    </submittedName>
</protein>
<dbReference type="Gene3D" id="6.20.120.30">
    <property type="entry name" value="PilM protein, C-terminal domain"/>
    <property type="match status" value="1"/>
</dbReference>
<keyword evidence="4" id="KW-1185">Reference proteome</keyword>
<keyword evidence="2" id="KW-1133">Transmembrane helix</keyword>
<dbReference type="Pfam" id="PF07419">
    <property type="entry name" value="PilM"/>
    <property type="match status" value="1"/>
</dbReference>
<gene>
    <name evidence="3" type="ORF">PL963_00596</name>
</gene>
<dbReference type="Gene3D" id="3.30.1300.90">
    <property type="entry name" value="PilM protein, N-terminal domain"/>
    <property type="match status" value="1"/>
</dbReference>
<evidence type="ECO:0000256" key="2">
    <source>
        <dbReference type="SAM" id="Phobius"/>
    </source>
</evidence>
<organism evidence="3 4">
    <name type="scientific">Pseudomonas cerasi</name>
    <dbReference type="NCBI Taxonomy" id="1583341"/>
    <lineage>
        <taxon>Bacteria</taxon>
        <taxon>Pseudomonadati</taxon>
        <taxon>Pseudomonadota</taxon>
        <taxon>Gammaproteobacteria</taxon>
        <taxon>Pseudomonadales</taxon>
        <taxon>Pseudomonadaceae</taxon>
        <taxon>Pseudomonas</taxon>
    </lineage>
</organism>
<keyword evidence="2" id="KW-0812">Transmembrane</keyword>
<accession>A0A193SLM8</accession>
<dbReference type="Proteomes" id="UP000239025">
    <property type="component" value="Chromosome 1"/>
</dbReference>